<protein>
    <submittedName>
        <fullName evidence="1">Uncharacterized protein</fullName>
    </submittedName>
</protein>
<evidence type="ECO:0000313" key="1">
    <source>
        <dbReference type="EMBL" id="CAI9732976.1"/>
    </source>
</evidence>
<organism evidence="1 2">
    <name type="scientific">Octopus vulgaris</name>
    <name type="common">Common octopus</name>
    <dbReference type="NCBI Taxonomy" id="6645"/>
    <lineage>
        <taxon>Eukaryota</taxon>
        <taxon>Metazoa</taxon>
        <taxon>Spiralia</taxon>
        <taxon>Lophotrochozoa</taxon>
        <taxon>Mollusca</taxon>
        <taxon>Cephalopoda</taxon>
        <taxon>Coleoidea</taxon>
        <taxon>Octopodiformes</taxon>
        <taxon>Octopoda</taxon>
        <taxon>Incirrata</taxon>
        <taxon>Octopodidae</taxon>
        <taxon>Octopus</taxon>
    </lineage>
</organism>
<reference evidence="1" key="1">
    <citation type="submission" date="2023-08" db="EMBL/GenBank/DDBJ databases">
        <authorList>
            <person name="Alioto T."/>
            <person name="Alioto T."/>
            <person name="Gomez Garrido J."/>
        </authorList>
    </citation>
    <scope>NUCLEOTIDE SEQUENCE</scope>
</reference>
<keyword evidence="2" id="KW-1185">Reference proteome</keyword>
<name>A0AA36BEJ4_OCTVU</name>
<accession>A0AA36BEJ4</accession>
<dbReference type="AlphaFoldDB" id="A0AA36BEJ4"/>
<dbReference type="Proteomes" id="UP001162480">
    <property type="component" value="Chromosome 14"/>
</dbReference>
<dbReference type="EMBL" id="OX597827">
    <property type="protein sequence ID" value="CAI9732976.1"/>
    <property type="molecule type" value="Genomic_DNA"/>
</dbReference>
<sequence>MESRLTKLIEDQRYLVFHCFATYIEVQPRSETSFYTKTNIIKRNTIIFVSDSVVSTHLRFLIVITCCVASHTE</sequence>
<proteinExistence type="predicted"/>
<evidence type="ECO:0000313" key="2">
    <source>
        <dbReference type="Proteomes" id="UP001162480"/>
    </source>
</evidence>
<gene>
    <name evidence="1" type="ORF">OCTVUL_1B023668</name>
</gene>